<reference evidence="4 5" key="1">
    <citation type="journal article" date="2016" name="Mol. Biol. Evol.">
        <title>Comparative Genomics of Early-Diverging Mushroom-Forming Fungi Provides Insights into the Origins of Lignocellulose Decay Capabilities.</title>
        <authorList>
            <person name="Nagy L.G."/>
            <person name="Riley R."/>
            <person name="Tritt A."/>
            <person name="Adam C."/>
            <person name="Daum C."/>
            <person name="Floudas D."/>
            <person name="Sun H."/>
            <person name="Yadav J.S."/>
            <person name="Pangilinan J."/>
            <person name="Larsson K.H."/>
            <person name="Matsuura K."/>
            <person name="Barry K."/>
            <person name="Labutti K."/>
            <person name="Kuo R."/>
            <person name="Ohm R.A."/>
            <person name="Bhattacharya S.S."/>
            <person name="Shirouzu T."/>
            <person name="Yoshinaga Y."/>
            <person name="Martin F.M."/>
            <person name="Grigoriev I.V."/>
            <person name="Hibbett D.S."/>
        </authorList>
    </citation>
    <scope>NUCLEOTIDE SEQUENCE [LARGE SCALE GENOMIC DNA]</scope>
    <source>
        <strain evidence="4 5">HHB9708</strain>
    </source>
</reference>
<feature type="region of interest" description="Disordered" evidence="2">
    <location>
        <begin position="1"/>
        <end position="49"/>
    </location>
</feature>
<evidence type="ECO:0000313" key="4">
    <source>
        <dbReference type="EMBL" id="KZS86785.1"/>
    </source>
</evidence>
<dbReference type="CDD" id="cd14016">
    <property type="entry name" value="STKc_CK1"/>
    <property type="match status" value="1"/>
</dbReference>
<dbReference type="GO" id="GO:0004672">
    <property type="term" value="F:protein kinase activity"/>
    <property type="evidence" value="ECO:0007669"/>
    <property type="project" value="InterPro"/>
</dbReference>
<keyword evidence="1" id="KW-0547">Nucleotide-binding</keyword>
<evidence type="ECO:0000256" key="2">
    <source>
        <dbReference type="SAM" id="MobiDB-lite"/>
    </source>
</evidence>
<evidence type="ECO:0000313" key="5">
    <source>
        <dbReference type="Proteomes" id="UP000076722"/>
    </source>
</evidence>
<feature type="binding site" evidence="1">
    <location>
        <position position="81"/>
    </location>
    <ligand>
        <name>ATP</name>
        <dbReference type="ChEBI" id="CHEBI:30616"/>
    </ligand>
</feature>
<evidence type="ECO:0000259" key="3">
    <source>
        <dbReference type="PROSITE" id="PS50011"/>
    </source>
</evidence>
<dbReference type="InterPro" id="IPR011009">
    <property type="entry name" value="Kinase-like_dom_sf"/>
</dbReference>
<gene>
    <name evidence="4" type="ORF">SISNIDRAFT_461489</name>
</gene>
<dbReference type="AlphaFoldDB" id="A0A164MJZ2"/>
<keyword evidence="5" id="KW-1185">Reference proteome</keyword>
<dbReference type="Proteomes" id="UP000076722">
    <property type="component" value="Unassembled WGS sequence"/>
</dbReference>
<dbReference type="PROSITE" id="PS50011">
    <property type="entry name" value="PROTEIN_KINASE_DOM"/>
    <property type="match status" value="1"/>
</dbReference>
<proteinExistence type="predicted"/>
<dbReference type="OrthoDB" id="3258886at2759"/>
<dbReference type="SUPFAM" id="SSF56112">
    <property type="entry name" value="Protein kinase-like (PK-like)"/>
    <property type="match status" value="1"/>
</dbReference>
<evidence type="ECO:0000256" key="1">
    <source>
        <dbReference type="PROSITE-ProRule" id="PRU10141"/>
    </source>
</evidence>
<dbReference type="GO" id="GO:0005524">
    <property type="term" value="F:ATP binding"/>
    <property type="evidence" value="ECO:0007669"/>
    <property type="project" value="UniProtKB-UniRule"/>
</dbReference>
<name>A0A164MJZ2_9AGAM</name>
<dbReference type="Gene3D" id="1.10.510.10">
    <property type="entry name" value="Transferase(Phosphotransferase) domain 1"/>
    <property type="match status" value="1"/>
</dbReference>
<sequence length="354" mass="39786">MSIPQNEELENHDEASSNSPSPSPEQPQPLSSPIKMAMQRGRGPSYRSASGYQTLAPLGGGSFGQVYSAVHLHSGAPVAIKFEDTTHQNGKTELLPYEHAIYQVLRGCTGIPNVYWFGKEGRTNMLVMELLGPTLETLRYFCRGTLSLKSVLMLADQLISTLESIHSRGILCRDIKPENLAMGRGPKSHLVYFFDFGLGRLYKDVITGEHIPYREGYEPIGAPRYCSQAAFLGYEQGRKDDLESLAFVLIWLHKGHMPWTSLLAPNIPAKLKIMGEMKDTDKLAEICKGCPDEFLTYLRYCRELEFADAPDYEMLRGLFRGVMQREGWVCDGVYDWCPGSDSEKGTLLPERFVW</sequence>
<dbReference type="PROSITE" id="PS00107">
    <property type="entry name" value="PROTEIN_KINASE_ATP"/>
    <property type="match status" value="1"/>
</dbReference>
<keyword evidence="4" id="KW-0808">Transferase</keyword>
<dbReference type="Pfam" id="PF00069">
    <property type="entry name" value="Pkinase"/>
    <property type="match status" value="1"/>
</dbReference>
<dbReference type="SMART" id="SM00220">
    <property type="entry name" value="S_TKc"/>
    <property type="match status" value="1"/>
</dbReference>
<dbReference type="PANTHER" id="PTHR11909">
    <property type="entry name" value="CASEIN KINASE-RELATED"/>
    <property type="match status" value="1"/>
</dbReference>
<dbReference type="EMBL" id="KV419468">
    <property type="protein sequence ID" value="KZS86785.1"/>
    <property type="molecule type" value="Genomic_DNA"/>
</dbReference>
<accession>A0A164MJZ2</accession>
<organism evidence="4 5">
    <name type="scientific">Sistotremastrum niveocremeum HHB9708</name>
    <dbReference type="NCBI Taxonomy" id="1314777"/>
    <lineage>
        <taxon>Eukaryota</taxon>
        <taxon>Fungi</taxon>
        <taxon>Dikarya</taxon>
        <taxon>Basidiomycota</taxon>
        <taxon>Agaricomycotina</taxon>
        <taxon>Agaricomycetes</taxon>
        <taxon>Sistotremastrales</taxon>
        <taxon>Sistotremastraceae</taxon>
        <taxon>Sertulicium</taxon>
        <taxon>Sertulicium niveocremeum</taxon>
    </lineage>
</organism>
<keyword evidence="1" id="KW-0067">ATP-binding</keyword>
<dbReference type="STRING" id="1314777.A0A164MJZ2"/>
<protein>
    <submittedName>
        <fullName evidence="4">Casein kinase-like protein I isoform epsilon</fullName>
    </submittedName>
</protein>
<feature type="domain" description="Protein kinase" evidence="3">
    <location>
        <begin position="52"/>
        <end position="329"/>
    </location>
</feature>
<dbReference type="InterPro" id="IPR017441">
    <property type="entry name" value="Protein_kinase_ATP_BS"/>
</dbReference>
<dbReference type="InterPro" id="IPR000719">
    <property type="entry name" value="Prot_kinase_dom"/>
</dbReference>
<keyword evidence="4" id="KW-0418">Kinase</keyword>
<dbReference type="InterPro" id="IPR050235">
    <property type="entry name" value="CK1_Ser-Thr_kinase"/>
</dbReference>